<proteinExistence type="predicted"/>
<evidence type="ECO:0000313" key="3">
    <source>
        <dbReference type="Proteomes" id="UP000251889"/>
    </source>
</evidence>
<dbReference type="RefSeq" id="WP_112745985.1">
    <property type="nucleotide sequence ID" value="NZ_QMFY01000002.1"/>
</dbReference>
<keyword evidence="1" id="KW-0812">Transmembrane</keyword>
<accession>A0A364Y5P8</accession>
<name>A0A364Y5P8_9BACT</name>
<organism evidence="2 3">
    <name type="scientific">Pseudochryseolinea flava</name>
    <dbReference type="NCBI Taxonomy" id="2059302"/>
    <lineage>
        <taxon>Bacteria</taxon>
        <taxon>Pseudomonadati</taxon>
        <taxon>Bacteroidota</taxon>
        <taxon>Cytophagia</taxon>
        <taxon>Cytophagales</taxon>
        <taxon>Fulvivirgaceae</taxon>
        <taxon>Pseudochryseolinea</taxon>
    </lineage>
</organism>
<sequence length="80" mass="8955">MHQCRRREKIEKVSTSLELDEHIEMQKRGWRVQAIGMMLVLTLVVLASIGMFGNGMISKENIRMNGVILNINGSTASNPA</sequence>
<dbReference type="EMBL" id="QMFY01000002">
    <property type="protein sequence ID" value="RAW02162.1"/>
    <property type="molecule type" value="Genomic_DNA"/>
</dbReference>
<dbReference type="Proteomes" id="UP000251889">
    <property type="component" value="Unassembled WGS sequence"/>
</dbReference>
<comment type="caution">
    <text evidence="2">The sequence shown here is derived from an EMBL/GenBank/DDBJ whole genome shotgun (WGS) entry which is preliminary data.</text>
</comment>
<protein>
    <submittedName>
        <fullName evidence="2">Uncharacterized protein</fullName>
    </submittedName>
</protein>
<dbReference type="AlphaFoldDB" id="A0A364Y5P8"/>
<evidence type="ECO:0000313" key="2">
    <source>
        <dbReference type="EMBL" id="RAW02162.1"/>
    </source>
</evidence>
<keyword evidence="1" id="KW-0472">Membrane</keyword>
<gene>
    <name evidence="2" type="ORF">DQQ10_06345</name>
</gene>
<reference evidence="2 3" key="1">
    <citation type="submission" date="2018-06" db="EMBL/GenBank/DDBJ databases">
        <title>Chryseolinea flavus sp. nov., a member of the phylum Bacteroidetes isolated from soil.</title>
        <authorList>
            <person name="Li Y."/>
            <person name="Wang J."/>
        </authorList>
    </citation>
    <scope>NUCLEOTIDE SEQUENCE [LARGE SCALE GENOMIC DNA]</scope>
    <source>
        <strain evidence="2 3">SDU1-6</strain>
    </source>
</reference>
<keyword evidence="1" id="KW-1133">Transmembrane helix</keyword>
<feature type="transmembrane region" description="Helical" evidence="1">
    <location>
        <begin position="34"/>
        <end position="57"/>
    </location>
</feature>
<keyword evidence="3" id="KW-1185">Reference proteome</keyword>
<evidence type="ECO:0000256" key="1">
    <source>
        <dbReference type="SAM" id="Phobius"/>
    </source>
</evidence>